<proteinExistence type="predicted"/>
<dbReference type="PROSITE" id="PS01066">
    <property type="entry name" value="UPP_SYNTHASE"/>
    <property type="match status" value="1"/>
</dbReference>
<dbReference type="InterPro" id="IPR036424">
    <property type="entry name" value="UPP_synth-like_sf"/>
</dbReference>
<dbReference type="PANTHER" id="PTHR10291">
    <property type="entry name" value="DEHYDRODOLICHYL DIPHOSPHATE SYNTHASE FAMILY MEMBER"/>
    <property type="match status" value="1"/>
</dbReference>
<evidence type="ECO:0008006" key="4">
    <source>
        <dbReference type="Google" id="ProtNLM"/>
    </source>
</evidence>
<accession>X1N3E7</accession>
<keyword evidence="2" id="KW-0808">Transferase</keyword>
<dbReference type="GO" id="GO:0016094">
    <property type="term" value="P:polyprenol biosynthetic process"/>
    <property type="evidence" value="ECO:0007669"/>
    <property type="project" value="TreeGrafter"/>
</dbReference>
<dbReference type="GO" id="GO:0045547">
    <property type="term" value="F:ditrans,polycis-polyprenyl diphosphate synthase [(2E,6E)-farnesyl diphosphate specific] activity"/>
    <property type="evidence" value="ECO:0007669"/>
    <property type="project" value="TreeGrafter"/>
</dbReference>
<sequence length="124" mass="14083">VLGLALNYGARTEIVDAIRKIAQEYKDGKLQFDAIDQACVGNHLYTAGWHDPDLLIRTSGEMRISNFLLWQVSYTEFYVTETLWPDFDADDLDEAVRAYAGRSRRFGDIKSRHADSPRPSEGRG</sequence>
<dbReference type="AlphaFoldDB" id="X1N3E7"/>
<dbReference type="InterPro" id="IPR018520">
    <property type="entry name" value="UPP_synth-like_CS"/>
</dbReference>
<dbReference type="Pfam" id="PF01255">
    <property type="entry name" value="Prenyltransf"/>
    <property type="match status" value="1"/>
</dbReference>
<name>X1N3E7_9ZZZZ</name>
<evidence type="ECO:0000313" key="3">
    <source>
        <dbReference type="EMBL" id="GAI24796.1"/>
    </source>
</evidence>
<feature type="non-terminal residue" evidence="3">
    <location>
        <position position="1"/>
    </location>
</feature>
<protein>
    <recommendedName>
        <fullName evidence="4">Di-trans,poly-cis-decaprenylcistransferase</fullName>
    </recommendedName>
</protein>
<comment type="caution">
    <text evidence="3">The sequence shown here is derived from an EMBL/GenBank/DDBJ whole genome shotgun (WGS) entry which is preliminary data.</text>
</comment>
<comment type="cofactor">
    <cofactor evidence="1">
        <name>Mg(2+)</name>
        <dbReference type="ChEBI" id="CHEBI:18420"/>
    </cofactor>
</comment>
<dbReference type="InterPro" id="IPR001441">
    <property type="entry name" value="UPP_synth-like"/>
</dbReference>
<evidence type="ECO:0000256" key="1">
    <source>
        <dbReference type="ARBA" id="ARBA00001946"/>
    </source>
</evidence>
<dbReference type="CDD" id="cd00475">
    <property type="entry name" value="Cis_IPPS"/>
    <property type="match status" value="1"/>
</dbReference>
<dbReference type="Gene3D" id="3.40.1180.10">
    <property type="entry name" value="Decaprenyl diphosphate synthase-like"/>
    <property type="match status" value="1"/>
</dbReference>
<gene>
    <name evidence="3" type="ORF">S06H3_37597</name>
</gene>
<dbReference type="PANTHER" id="PTHR10291:SF0">
    <property type="entry name" value="DEHYDRODOLICHYL DIPHOSPHATE SYNTHASE 2"/>
    <property type="match status" value="1"/>
</dbReference>
<dbReference type="NCBIfam" id="TIGR00055">
    <property type="entry name" value="uppS"/>
    <property type="match status" value="1"/>
</dbReference>
<dbReference type="SUPFAM" id="SSF64005">
    <property type="entry name" value="Undecaprenyl diphosphate synthase"/>
    <property type="match status" value="1"/>
</dbReference>
<evidence type="ECO:0000256" key="2">
    <source>
        <dbReference type="ARBA" id="ARBA00022679"/>
    </source>
</evidence>
<reference evidence="3" key="1">
    <citation type="journal article" date="2014" name="Front. Microbiol.">
        <title>High frequency of phylogenetically diverse reductive dehalogenase-homologous genes in deep subseafloor sedimentary metagenomes.</title>
        <authorList>
            <person name="Kawai M."/>
            <person name="Futagami T."/>
            <person name="Toyoda A."/>
            <person name="Takaki Y."/>
            <person name="Nishi S."/>
            <person name="Hori S."/>
            <person name="Arai W."/>
            <person name="Tsubouchi T."/>
            <person name="Morono Y."/>
            <person name="Uchiyama I."/>
            <person name="Ito T."/>
            <person name="Fujiyama A."/>
            <person name="Inagaki F."/>
            <person name="Takami H."/>
        </authorList>
    </citation>
    <scope>NUCLEOTIDE SEQUENCE</scope>
    <source>
        <strain evidence="3">Expedition CK06-06</strain>
    </source>
</reference>
<dbReference type="EMBL" id="BARV01022859">
    <property type="protein sequence ID" value="GAI24796.1"/>
    <property type="molecule type" value="Genomic_DNA"/>
</dbReference>
<organism evidence="3">
    <name type="scientific">marine sediment metagenome</name>
    <dbReference type="NCBI Taxonomy" id="412755"/>
    <lineage>
        <taxon>unclassified sequences</taxon>
        <taxon>metagenomes</taxon>
        <taxon>ecological metagenomes</taxon>
    </lineage>
</organism>